<accession>A0AAU7KMZ6</accession>
<dbReference type="GO" id="GO:0019544">
    <property type="term" value="P:L-arginine catabolic process to L-glutamate"/>
    <property type="evidence" value="ECO:0007669"/>
    <property type="project" value="UniProtKB-UniRule"/>
</dbReference>
<feature type="binding site" evidence="3">
    <location>
        <begin position="22"/>
        <end position="31"/>
    </location>
    <ligand>
        <name>substrate</name>
    </ligand>
</feature>
<feature type="binding site" evidence="3">
    <location>
        <position position="217"/>
    </location>
    <ligand>
        <name>substrate</name>
    </ligand>
</feature>
<dbReference type="EC" id="3.5.3.23" evidence="3 4"/>
<evidence type="ECO:0000256" key="3">
    <source>
        <dbReference type="HAMAP-Rule" id="MF_01172"/>
    </source>
</evidence>
<organism evidence="5">
    <name type="scientific">Halomonas sp. RT37</name>
    <dbReference type="NCBI Taxonomy" id="2950872"/>
    <lineage>
        <taxon>Bacteria</taxon>
        <taxon>Pseudomonadati</taxon>
        <taxon>Pseudomonadota</taxon>
        <taxon>Gammaproteobacteria</taxon>
        <taxon>Oceanospirillales</taxon>
        <taxon>Halomonadaceae</taxon>
        <taxon>Halomonas</taxon>
    </lineage>
</organism>
<feature type="binding site" evidence="3">
    <location>
        <position position="366"/>
    </location>
    <ligand>
        <name>substrate</name>
    </ligand>
</feature>
<dbReference type="NCBIfam" id="NF009789">
    <property type="entry name" value="PRK13281.1"/>
    <property type="match status" value="1"/>
</dbReference>
<dbReference type="GO" id="GO:0009015">
    <property type="term" value="F:N-succinylarginine dihydrolase activity"/>
    <property type="evidence" value="ECO:0007669"/>
    <property type="project" value="UniProtKB-UniRule"/>
</dbReference>
<dbReference type="RefSeq" id="WP_222515818.1">
    <property type="nucleotide sequence ID" value="NZ_CP098827.1"/>
</dbReference>
<protein>
    <recommendedName>
        <fullName evidence="3 4">N-succinylarginine dihydrolase</fullName>
        <ecNumber evidence="3 4">3.5.3.23</ecNumber>
    </recommendedName>
</protein>
<comment type="similarity">
    <text evidence="3">Belongs to the succinylarginine dihydrolase family.</text>
</comment>
<gene>
    <name evidence="3 5" type="primary">astB</name>
    <name evidence="5" type="ORF">NFG58_03190</name>
</gene>
<reference evidence="5" key="1">
    <citation type="submission" date="2022-06" db="EMBL/GenBank/DDBJ databases">
        <title>A novel DMS-producing enzyme.</title>
        <authorList>
            <person name="Zhang Y."/>
        </authorList>
    </citation>
    <scope>NUCLEOTIDE SEQUENCE</scope>
    <source>
        <strain evidence="5">RT37</strain>
    </source>
</reference>
<dbReference type="InterPro" id="IPR037031">
    <property type="entry name" value="AstB_sf"/>
</dbReference>
<feature type="binding site" evidence="3">
    <location>
        <position position="113"/>
    </location>
    <ligand>
        <name>substrate</name>
    </ligand>
</feature>
<dbReference type="PANTHER" id="PTHR30420">
    <property type="entry name" value="N-SUCCINYLARGININE DIHYDROLASE"/>
    <property type="match status" value="1"/>
</dbReference>
<evidence type="ECO:0000256" key="2">
    <source>
        <dbReference type="ARBA" id="ARBA00022801"/>
    </source>
</evidence>
<dbReference type="EMBL" id="CP098827">
    <property type="protein sequence ID" value="XBO73106.1"/>
    <property type="molecule type" value="Genomic_DNA"/>
</dbReference>
<evidence type="ECO:0000256" key="1">
    <source>
        <dbReference type="ARBA" id="ARBA00022503"/>
    </source>
</evidence>
<feature type="binding site" evidence="3">
    <location>
        <begin position="140"/>
        <end position="141"/>
    </location>
    <ligand>
        <name>substrate</name>
    </ligand>
</feature>
<dbReference type="HAMAP" id="MF_01172">
    <property type="entry name" value="AstB"/>
    <property type="match status" value="1"/>
</dbReference>
<name>A0AAU7KMZ6_9GAMM</name>
<comment type="pathway">
    <text evidence="3">Amino-acid degradation; L-arginine degradation via AST pathway; L-glutamate and succinate from L-arginine: step 2/5.</text>
</comment>
<feature type="active site" evidence="3">
    <location>
        <position position="177"/>
    </location>
</feature>
<dbReference type="Gene3D" id="3.75.10.20">
    <property type="entry name" value="Succinylarginine dihydrolase"/>
    <property type="match status" value="1"/>
</dbReference>
<keyword evidence="1 3" id="KW-0056">Arginine metabolism</keyword>
<dbReference type="PANTHER" id="PTHR30420:SF2">
    <property type="entry name" value="N-SUCCINYLARGININE DIHYDROLASE"/>
    <property type="match status" value="1"/>
</dbReference>
<feature type="binding site" evidence="3">
    <location>
        <position position="255"/>
    </location>
    <ligand>
        <name>substrate</name>
    </ligand>
</feature>
<comment type="subunit">
    <text evidence="3">Homodimer.</text>
</comment>
<evidence type="ECO:0000313" key="5">
    <source>
        <dbReference type="EMBL" id="XBO73106.1"/>
    </source>
</evidence>
<sequence>MSQRDVVEVNFDGLVGPTHNYSGLAHGNVASMSHGGLVSNPREAALQGLAKMKALKDAGYVQGVLPPQQRPDLGALRSLGFAGDNGQVLAQAASQAPQLLRAVCSASSMWTANAGTVTPSLDAADGRVHFTPANLQSSFHRFLEPETTGRVLAAIFADPAHFAHHPVLPATPAFSDEGAANHTRLCGEHGEPGVHLFVYGRQAFGGDGVEPRRFPARQTLEASQAIARQHGLAEHQVVYAQQHPDAIDAGVFHNDVIAVGNGPVLLYHELAFRDEEATLDALREKMSTPLIPVRVPLEAVSLEDAVASYLFNSQLLSNDDGSMTLVVPGECQEREAVWRCIQDHLLAGNNPIGEVVVKDVKQSMRNGGGPACLRLRVVLSQAEREALSGRVLLDDALYADLVAWVERHYRERLAPEDLADPRLAEETLAALDELTSLLALGPVYPFQGAGN</sequence>
<feature type="active site" evidence="3">
    <location>
        <position position="253"/>
    </location>
</feature>
<dbReference type="SUPFAM" id="SSF55909">
    <property type="entry name" value="Pentein"/>
    <property type="match status" value="1"/>
</dbReference>
<dbReference type="NCBIfam" id="TIGR03241">
    <property type="entry name" value="arg_catab_astB"/>
    <property type="match status" value="1"/>
</dbReference>
<proteinExistence type="inferred from homology"/>
<comment type="catalytic activity">
    <reaction evidence="3">
        <text>N(2)-succinyl-L-arginine + 2 H2O + 2 H(+) = N(2)-succinyl-L-ornithine + 2 NH4(+) + CO2</text>
        <dbReference type="Rhea" id="RHEA:19533"/>
        <dbReference type="ChEBI" id="CHEBI:15377"/>
        <dbReference type="ChEBI" id="CHEBI:15378"/>
        <dbReference type="ChEBI" id="CHEBI:16526"/>
        <dbReference type="ChEBI" id="CHEBI:28938"/>
        <dbReference type="ChEBI" id="CHEBI:58241"/>
        <dbReference type="ChEBI" id="CHEBI:58514"/>
        <dbReference type="EC" id="3.5.3.23"/>
    </reaction>
</comment>
<dbReference type="AlphaFoldDB" id="A0AAU7KMZ6"/>
<evidence type="ECO:0000256" key="4">
    <source>
        <dbReference type="NCBIfam" id="TIGR03241"/>
    </source>
</evidence>
<dbReference type="InterPro" id="IPR007079">
    <property type="entry name" value="SuccinylArg_d-Hdrlase_AstB"/>
</dbReference>
<dbReference type="Pfam" id="PF04996">
    <property type="entry name" value="AstB"/>
    <property type="match status" value="1"/>
</dbReference>
<feature type="active site" description="Nucleophile" evidence="3">
    <location>
        <position position="372"/>
    </location>
</feature>
<keyword evidence="2 3" id="KW-0378">Hydrolase</keyword>
<comment type="function">
    <text evidence="3">Catalyzes the hydrolysis of N(2)-succinylarginine into N(2)-succinylornithine, ammonia and CO(2).</text>
</comment>
<dbReference type="GO" id="GO:0019545">
    <property type="term" value="P:L-arginine catabolic process to succinate"/>
    <property type="evidence" value="ECO:0007669"/>
    <property type="project" value="UniProtKB-UniRule"/>
</dbReference>